<dbReference type="InterPro" id="IPR050638">
    <property type="entry name" value="AA-Vitamin_Transporters"/>
</dbReference>
<name>A0A9P1DG18_9DINO</name>
<dbReference type="EMBL" id="CAMXCT020004168">
    <property type="protein sequence ID" value="CAL1161343.1"/>
    <property type="molecule type" value="Genomic_DNA"/>
</dbReference>
<evidence type="ECO:0000256" key="2">
    <source>
        <dbReference type="ARBA" id="ARBA00022692"/>
    </source>
</evidence>
<feature type="transmembrane region" description="Helical" evidence="5">
    <location>
        <begin position="162"/>
        <end position="182"/>
    </location>
</feature>
<feature type="transmembrane region" description="Helical" evidence="5">
    <location>
        <begin position="132"/>
        <end position="150"/>
    </location>
</feature>
<evidence type="ECO:0000313" key="8">
    <source>
        <dbReference type="EMBL" id="CAL4795280.1"/>
    </source>
</evidence>
<dbReference type="EMBL" id="CAMXCT030004168">
    <property type="protein sequence ID" value="CAL4795280.1"/>
    <property type="molecule type" value="Genomic_DNA"/>
</dbReference>
<comment type="subcellular location">
    <subcellularLocation>
        <location evidence="1">Membrane</location>
        <topology evidence="1">Multi-pass membrane protein</topology>
    </subcellularLocation>
</comment>
<feature type="domain" description="EamA" evidence="6">
    <location>
        <begin position="91"/>
        <end position="213"/>
    </location>
</feature>
<keyword evidence="2 5" id="KW-0812">Transmembrane</keyword>
<feature type="transmembrane region" description="Helical" evidence="5">
    <location>
        <begin position="202"/>
        <end position="221"/>
    </location>
</feature>
<dbReference type="OrthoDB" id="425109at2759"/>
<dbReference type="PANTHER" id="PTHR32322">
    <property type="entry name" value="INNER MEMBRANE TRANSPORTER"/>
    <property type="match status" value="1"/>
</dbReference>
<gene>
    <name evidence="7" type="ORF">C1SCF055_LOCUS33462</name>
</gene>
<dbReference type="Pfam" id="PF00892">
    <property type="entry name" value="EamA"/>
    <property type="match status" value="1"/>
</dbReference>
<sequence length="1308" mass="142714">MNTSVKDMAGYASEVAGKAVNKMKNFALQRKLKRGIGRMEFTSKVLVRKAMAEMGAPVISGSKPSADQLECTKETAMGHQPLEEIPCAAQDAFPPLSLVMFRLLLGCAGLALAQVGAQVTGLDKVHLSLEETLYLCAIGWMNTVLPYSLYAAALGKGESVSAASALAGATPVFTAGLAMLVLKLPRVHRGTERGAAQEWRGLLLGLSGVFLIVFRRGSWSQGSFEGLGLQLMGVLLKASAACLTQAKNSRKQRASPLLQALVQALSGAGLAVLLSLSLDATGRTPHWLDPMELVDGKGYGFLQRVSRWQWLCLLCLSLLGSCLVYLLQFFLLARVGAVRQSLMDQLALVIGVFEGGFFRGEWHQASILEVVMFLLGTCLVLTATAMLYHPVVPVDDGISLEPMVSRDSRDSEASAVKPERKDMEGNCELEISSTIFLQNHSAVPLVVFPLADDAKTRLLEGEDPVQQADLIGLLQKCGWLTIQPNEAPQAVPLMWCVSERVFRALSEAQQVAQDMLTEMVPRQRNGAWHENMEQKVADAVQKGAGMAFAECQEKKKPLRPWCCSLSSLQEVGLETLTDKAPDEVLPALKELLLRGALQPLMEDGSWNALIGAKKLSNKQEMLGRRLENNLRGLCSTINGVGTSRPRSPEDALFFLVTIEYMVRVCNRLCCALEITPVEEFDEETTAKGWRILPGEDTNCRELDQLQLELVLPAEKVASHRGSLASILEEEDPEAKDLEAKDLEAKDLEVSLEAKDLEANQKEQGWTGEVERYELISPVQLLDNVARRIGGQPHTQFAPQLELGGTEGVDLLLQSRRHGGTVGRGHWQLGVDGGHLLCFLFDLTAAMAHQEMESWLKCKFTEKKVLNPAFVVLGTVIKPGRTFTARSLEVTPATGAEVGNQTCYESNLPEESARICQSLALTMSDYALRESLVGEPPVAGLSRRGHTAEEPLMIIPGHSGSELMSLRPLSQHALQDGTLEIGLRAAASETAGAPRTGGRGRLNLVVGHSLVPPYLGIILIDFPGGSPSLLRTTTLRQRRNLLSAKKTTKTGNIKVDRPGKGGVLPSLALGDSSAGTLCVGFSVNQAPFPFYRTLVVELTRRYTLVNLKKHRLWVSDGSRALELPPGEPKAYHPNNGDAEFHLDLSLSQLFNVDGSTSARRGKLQLMYMVTDDETPHRGSVQSTGSMAFSGQRWGLIAVEAMEDSSALILRFSDPLKPQFRMVNRSRCSVAFRQDHASAPFFYLPAEGVLNFAWYSPPSFRSAAVAPENVPLAKGGLKQQMWDLSAETPSHGRFMADLRQIYGRFMADLR</sequence>
<feature type="transmembrane region" description="Helical" evidence="5">
    <location>
        <begin position="258"/>
        <end position="278"/>
    </location>
</feature>
<feature type="transmembrane region" description="Helical" evidence="5">
    <location>
        <begin position="367"/>
        <end position="388"/>
    </location>
</feature>
<comment type="caution">
    <text evidence="7">The sequence shown here is derived from an EMBL/GenBank/DDBJ whole genome shotgun (WGS) entry which is preliminary data.</text>
</comment>
<keyword evidence="3 5" id="KW-1133">Transmembrane helix</keyword>
<dbReference type="EMBL" id="CAMXCT010004168">
    <property type="protein sequence ID" value="CAI4007968.1"/>
    <property type="molecule type" value="Genomic_DNA"/>
</dbReference>
<organism evidence="7">
    <name type="scientific">Cladocopium goreaui</name>
    <dbReference type="NCBI Taxonomy" id="2562237"/>
    <lineage>
        <taxon>Eukaryota</taxon>
        <taxon>Sar</taxon>
        <taxon>Alveolata</taxon>
        <taxon>Dinophyceae</taxon>
        <taxon>Suessiales</taxon>
        <taxon>Symbiodiniaceae</taxon>
        <taxon>Cladocopium</taxon>
    </lineage>
</organism>
<protein>
    <submittedName>
        <fullName evidence="8">Vacuolar protein sorting-associated protein 13 VPS13 adaptor binding domain-containing protein</fullName>
    </submittedName>
</protein>
<dbReference type="PANTHER" id="PTHR32322:SF2">
    <property type="entry name" value="EAMA DOMAIN-CONTAINING PROTEIN"/>
    <property type="match status" value="1"/>
</dbReference>
<feature type="transmembrane region" description="Helical" evidence="5">
    <location>
        <begin position="308"/>
        <end position="333"/>
    </location>
</feature>
<evidence type="ECO:0000256" key="4">
    <source>
        <dbReference type="ARBA" id="ARBA00023136"/>
    </source>
</evidence>
<dbReference type="InterPro" id="IPR037185">
    <property type="entry name" value="EmrE-like"/>
</dbReference>
<evidence type="ECO:0000313" key="9">
    <source>
        <dbReference type="Proteomes" id="UP001152797"/>
    </source>
</evidence>
<evidence type="ECO:0000259" key="6">
    <source>
        <dbReference type="Pfam" id="PF00892"/>
    </source>
</evidence>
<evidence type="ECO:0000256" key="1">
    <source>
        <dbReference type="ARBA" id="ARBA00004141"/>
    </source>
</evidence>
<dbReference type="SUPFAM" id="SSF103481">
    <property type="entry name" value="Multidrug resistance efflux transporter EmrE"/>
    <property type="match status" value="1"/>
</dbReference>
<reference evidence="8 9" key="2">
    <citation type="submission" date="2024-05" db="EMBL/GenBank/DDBJ databases">
        <authorList>
            <person name="Chen Y."/>
            <person name="Shah S."/>
            <person name="Dougan E. K."/>
            <person name="Thang M."/>
            <person name="Chan C."/>
        </authorList>
    </citation>
    <scope>NUCLEOTIDE SEQUENCE [LARGE SCALE GENOMIC DNA]</scope>
</reference>
<evidence type="ECO:0000256" key="3">
    <source>
        <dbReference type="ARBA" id="ARBA00022989"/>
    </source>
</evidence>
<dbReference type="InterPro" id="IPR000620">
    <property type="entry name" value="EamA_dom"/>
</dbReference>
<reference evidence="7" key="1">
    <citation type="submission" date="2022-10" db="EMBL/GenBank/DDBJ databases">
        <authorList>
            <person name="Chen Y."/>
            <person name="Dougan E. K."/>
            <person name="Chan C."/>
            <person name="Rhodes N."/>
            <person name="Thang M."/>
        </authorList>
    </citation>
    <scope>NUCLEOTIDE SEQUENCE</scope>
</reference>
<dbReference type="Proteomes" id="UP001152797">
    <property type="component" value="Unassembled WGS sequence"/>
</dbReference>
<accession>A0A9P1DG18</accession>
<evidence type="ECO:0000256" key="5">
    <source>
        <dbReference type="SAM" id="Phobius"/>
    </source>
</evidence>
<proteinExistence type="predicted"/>
<keyword evidence="4 5" id="KW-0472">Membrane</keyword>
<dbReference type="GO" id="GO:0016020">
    <property type="term" value="C:membrane"/>
    <property type="evidence" value="ECO:0007669"/>
    <property type="project" value="UniProtKB-SubCell"/>
</dbReference>
<keyword evidence="9" id="KW-1185">Reference proteome</keyword>
<evidence type="ECO:0000313" key="7">
    <source>
        <dbReference type="EMBL" id="CAI4007968.1"/>
    </source>
</evidence>